<reference evidence="1 2" key="1">
    <citation type="journal article" date="2019" name="Genome Biol. Evol.">
        <title>Day and night: Metabolic profiles and evolutionary relationships of six axenic non-marine cyanobacteria.</title>
        <authorList>
            <person name="Will S.E."/>
            <person name="Henke P."/>
            <person name="Boedeker C."/>
            <person name="Huang S."/>
            <person name="Brinkmann H."/>
            <person name="Rohde M."/>
            <person name="Jarek M."/>
            <person name="Friedl T."/>
            <person name="Seufert S."/>
            <person name="Schumacher M."/>
            <person name="Overmann J."/>
            <person name="Neumann-Schaal M."/>
            <person name="Petersen J."/>
        </authorList>
    </citation>
    <scope>NUCLEOTIDE SEQUENCE [LARGE SCALE GENOMIC DNA]</scope>
    <source>
        <strain evidence="1 2">SAG 1403-4b</strain>
    </source>
</reference>
<accession>A0A3S1BV86</accession>
<comment type="caution">
    <text evidence="1">The sequence shown here is derived from an EMBL/GenBank/DDBJ whole genome shotgun (WGS) entry which is preliminary data.</text>
</comment>
<sequence>MANIVSLEEKYTELWQGCKVQSNLLPELEKIAEKLYYDRGFYEKIQWYYPNLPWYWAGILHAKTDFQGSTQFFDQITHKLSKIQGEQIPARISARLLAFDACNDFQGKDSQGITPFVWAGTNHTKTIDSAAGCAAILYFLQAIGLKDDQTEQGQFNLKVTSDTAFKSCSLPSNKLDASEKATVQAGRQLEITEVAIADAHHVRIMLKAPVQDRRTWFIYGGHIQIDGCKIAGVGSKPKTLEEKIVAYCEKKGYKIDKEPGYKNIIYIEGMNPDGTLNNNALNVWNDLRIVIEFKDGKPKMIGCWEATTNPGKYYTFKPMNPKGAAIIAFGQYKAWQVGIHTPGGGHEALVQTGGSVTVHRDANRSGTRDAGDTIDSGMFGINQHWGGDNPKSDVGRWSAGCQVGRTRQGHREFMSIVKSDPRYQAKRSFTFTSTIIDGKDLLAQFPAS</sequence>
<dbReference type="OrthoDB" id="515889at2"/>
<dbReference type="AlphaFoldDB" id="A0A3S1BV86"/>
<gene>
    <name evidence="1" type="ORF">DSM107003_51060</name>
</gene>
<name>A0A3S1BV86_ANAVA</name>
<evidence type="ECO:0000313" key="2">
    <source>
        <dbReference type="Proteomes" id="UP000276103"/>
    </source>
</evidence>
<protein>
    <recommendedName>
        <fullName evidence="3">Peptidoglycan-binding protein</fullName>
    </recommendedName>
</protein>
<dbReference type="RefSeq" id="WP_127056880.1">
    <property type="nucleotide sequence ID" value="NZ_RSCM01000031.1"/>
</dbReference>
<evidence type="ECO:0008006" key="3">
    <source>
        <dbReference type="Google" id="ProtNLM"/>
    </source>
</evidence>
<keyword evidence="2" id="KW-1185">Reference proteome</keyword>
<dbReference type="Proteomes" id="UP000276103">
    <property type="component" value="Unassembled WGS sequence"/>
</dbReference>
<dbReference type="EMBL" id="RSCM01000031">
    <property type="protein sequence ID" value="RUS92356.1"/>
    <property type="molecule type" value="Genomic_DNA"/>
</dbReference>
<organism evidence="1 2">
    <name type="scientific">Trichormus variabilis SAG 1403-4b</name>
    <dbReference type="NCBI Taxonomy" id="447716"/>
    <lineage>
        <taxon>Bacteria</taxon>
        <taxon>Bacillati</taxon>
        <taxon>Cyanobacteriota</taxon>
        <taxon>Cyanophyceae</taxon>
        <taxon>Nostocales</taxon>
        <taxon>Nostocaceae</taxon>
        <taxon>Trichormus</taxon>
    </lineage>
</organism>
<evidence type="ECO:0000313" key="1">
    <source>
        <dbReference type="EMBL" id="RUS92356.1"/>
    </source>
</evidence>
<proteinExistence type="predicted"/>